<evidence type="ECO:0000259" key="3">
    <source>
        <dbReference type="SMART" id="SM00053"/>
    </source>
</evidence>
<dbReference type="SUPFAM" id="SSF52540">
    <property type="entry name" value="P-loop containing nucleoside triphosphate hydrolases"/>
    <property type="match status" value="1"/>
</dbReference>
<proteinExistence type="predicted"/>
<dbReference type="GO" id="GO:0016559">
    <property type="term" value="P:peroxisome fission"/>
    <property type="evidence" value="ECO:0007669"/>
    <property type="project" value="TreeGrafter"/>
</dbReference>
<dbReference type="GO" id="GO:0005525">
    <property type="term" value="F:GTP binding"/>
    <property type="evidence" value="ECO:0007669"/>
    <property type="project" value="InterPro"/>
</dbReference>
<dbReference type="SMART" id="SM00053">
    <property type="entry name" value="DYNc"/>
    <property type="match status" value="1"/>
</dbReference>
<dbReference type="GO" id="GO:0016020">
    <property type="term" value="C:membrane"/>
    <property type="evidence" value="ECO:0007669"/>
    <property type="project" value="TreeGrafter"/>
</dbReference>
<dbReference type="GO" id="GO:0048312">
    <property type="term" value="P:intracellular distribution of mitochondria"/>
    <property type="evidence" value="ECO:0007669"/>
    <property type="project" value="TreeGrafter"/>
</dbReference>
<dbReference type="Gene3D" id="3.40.50.300">
    <property type="entry name" value="P-loop containing nucleotide triphosphate hydrolases"/>
    <property type="match status" value="1"/>
</dbReference>
<name>A0A5N6XLN6_9EURO</name>
<dbReference type="CDD" id="cd08771">
    <property type="entry name" value="DLP_1"/>
    <property type="match status" value="1"/>
</dbReference>
<dbReference type="GO" id="GO:0008017">
    <property type="term" value="F:microtubule binding"/>
    <property type="evidence" value="ECO:0007669"/>
    <property type="project" value="TreeGrafter"/>
</dbReference>
<reference evidence="4" key="1">
    <citation type="submission" date="2019-04" db="EMBL/GenBank/DDBJ databases">
        <title>Friends and foes A comparative genomics study of 23 Aspergillus species from section Flavi.</title>
        <authorList>
            <consortium name="DOE Joint Genome Institute"/>
            <person name="Kjaerbolling I."/>
            <person name="Vesth T."/>
            <person name="Frisvad J.C."/>
            <person name="Nybo J.L."/>
            <person name="Theobald S."/>
            <person name="Kildgaard S."/>
            <person name="Isbrandt T."/>
            <person name="Kuo A."/>
            <person name="Sato A."/>
            <person name="Lyhne E.K."/>
            <person name="Kogle M.E."/>
            <person name="Wiebenga A."/>
            <person name="Kun R.S."/>
            <person name="Lubbers R.J."/>
            <person name="Makela M.R."/>
            <person name="Barry K."/>
            <person name="Chovatia M."/>
            <person name="Clum A."/>
            <person name="Daum C."/>
            <person name="Haridas S."/>
            <person name="He G."/>
            <person name="LaButti K."/>
            <person name="Lipzen A."/>
            <person name="Mondo S."/>
            <person name="Riley R."/>
            <person name="Salamov A."/>
            <person name="Simmons B.A."/>
            <person name="Magnuson J.K."/>
            <person name="Henrissat B."/>
            <person name="Mortensen U.H."/>
            <person name="Larsen T.O."/>
            <person name="Devries R.P."/>
            <person name="Grigoriev I.V."/>
            <person name="Machida M."/>
            <person name="Baker S.E."/>
            <person name="Andersen M.R."/>
        </authorList>
    </citation>
    <scope>NUCLEOTIDE SEQUENCE</scope>
    <source>
        <strain evidence="4">CBS 117612</strain>
    </source>
</reference>
<evidence type="ECO:0000313" key="4">
    <source>
        <dbReference type="EMBL" id="KAE8334174.1"/>
    </source>
</evidence>
<feature type="domain" description="Dynamin GTPase" evidence="3">
    <location>
        <begin position="29"/>
        <end position="276"/>
    </location>
</feature>
<evidence type="ECO:0000256" key="2">
    <source>
        <dbReference type="ARBA" id="ARBA00023134"/>
    </source>
</evidence>
<accession>A0A5N6XLN6</accession>
<dbReference type="InterPro" id="IPR027417">
    <property type="entry name" value="P-loop_NTPase"/>
</dbReference>
<dbReference type="Gene3D" id="1.20.120.1240">
    <property type="entry name" value="Dynamin, middle domain"/>
    <property type="match status" value="1"/>
</dbReference>
<dbReference type="PRINTS" id="PR00195">
    <property type="entry name" value="DYNAMIN"/>
</dbReference>
<dbReference type="EMBL" id="ML737356">
    <property type="protein sequence ID" value="KAE8334174.1"/>
    <property type="molecule type" value="Genomic_DNA"/>
</dbReference>
<evidence type="ECO:0000256" key="1">
    <source>
        <dbReference type="ARBA" id="ARBA00022741"/>
    </source>
</evidence>
<dbReference type="Proteomes" id="UP000325558">
    <property type="component" value="Unassembled WGS sequence"/>
</dbReference>
<dbReference type="GO" id="GO:0005739">
    <property type="term" value="C:mitochondrion"/>
    <property type="evidence" value="ECO:0007669"/>
    <property type="project" value="TreeGrafter"/>
</dbReference>
<dbReference type="PANTHER" id="PTHR11566">
    <property type="entry name" value="DYNAMIN"/>
    <property type="match status" value="1"/>
</dbReference>
<dbReference type="InterPro" id="IPR045063">
    <property type="entry name" value="Dynamin_N"/>
</dbReference>
<gene>
    <name evidence="4" type="ORF">BDV24DRAFT_173954</name>
</gene>
<protein>
    <recommendedName>
        <fullName evidence="3">Dynamin GTPase domain-containing protein</fullName>
    </recommendedName>
</protein>
<keyword evidence="2" id="KW-0342">GTP-binding</keyword>
<dbReference type="InterPro" id="IPR001401">
    <property type="entry name" value="Dynamin_GTPase"/>
</dbReference>
<dbReference type="GO" id="GO:0003924">
    <property type="term" value="F:GTPase activity"/>
    <property type="evidence" value="ECO:0007669"/>
    <property type="project" value="InterPro"/>
</dbReference>
<sequence>METPPDKDWVALDLDRVGGSLGLQTSRTSEKLNQIDRIRANGVGDHIALPQLAVCGDQSAGKCSVLEGITGIPFPRQDGLCKRFATEISLRHEPGEQRATAMIIPHVSRSEEEKVRLGAFRHQIQDFAELPSIIERVSELMGLRGHATDLSAPAFSADILRLELVGNTGLHLNIVDLPGLISVSENEDDIKLVKDLVDSYLENSRTMILAVVPASSDVDTQGIIQRAHHFDKAGCRTVGIITKPDLINNGTESRIARLAKNLDGITLAGRRKAELEFFSAGPWKAQGIDPSRIGIDNLRIFLQELLDSHIERELPKVHEDVRSLLNNLNDELASLGEERSSPNQIRVYLTRVSSDFHNLIKAGVEGDYTGRDASFFIIDGENMYVRLRAAIHQENETFSSYMRTNKTNAEAEEGQILLTDEQLMSWIKQKYQETRGRELPGNHNYALLAELYHAQSERWGSIGRKHVDKIVLLVSQFVSHALKFVVKDPKVCDSASKVVNAALEVDTQYAHEELQKLLQDETRQPITYNHYYTDNIQEARLDRSKQQLADSLTAAIENDWNGTFQFQNSSKDIRRLTSSLQERIVVNMTEQACIEARNDLGSYY</sequence>
<dbReference type="GO" id="GO:0006897">
    <property type="term" value="P:endocytosis"/>
    <property type="evidence" value="ECO:0007669"/>
    <property type="project" value="TreeGrafter"/>
</dbReference>
<keyword evidence="1" id="KW-0547">Nucleotide-binding</keyword>
<dbReference type="OrthoDB" id="415706at2759"/>
<dbReference type="InterPro" id="IPR022812">
    <property type="entry name" value="Dynamin"/>
</dbReference>
<dbReference type="GO" id="GO:0000266">
    <property type="term" value="P:mitochondrial fission"/>
    <property type="evidence" value="ECO:0007669"/>
    <property type="project" value="TreeGrafter"/>
</dbReference>
<dbReference type="AlphaFoldDB" id="A0A5N6XLN6"/>
<dbReference type="GO" id="GO:0005874">
    <property type="term" value="C:microtubule"/>
    <property type="evidence" value="ECO:0007669"/>
    <property type="project" value="TreeGrafter"/>
</dbReference>
<dbReference type="Pfam" id="PF01031">
    <property type="entry name" value="Dynamin_M"/>
    <property type="match status" value="1"/>
</dbReference>
<dbReference type="Pfam" id="PF00350">
    <property type="entry name" value="Dynamin_N"/>
    <property type="match status" value="1"/>
</dbReference>
<dbReference type="InterPro" id="IPR000375">
    <property type="entry name" value="Dynamin_stalk"/>
</dbReference>
<dbReference type="PANTHER" id="PTHR11566:SF21">
    <property type="entry name" value="DYNAMIN RELATED PROTEIN 1, ISOFORM A"/>
    <property type="match status" value="1"/>
</dbReference>
<organism evidence="4">
    <name type="scientific">Aspergillus arachidicola</name>
    <dbReference type="NCBI Taxonomy" id="656916"/>
    <lineage>
        <taxon>Eukaryota</taxon>
        <taxon>Fungi</taxon>
        <taxon>Dikarya</taxon>
        <taxon>Ascomycota</taxon>
        <taxon>Pezizomycotina</taxon>
        <taxon>Eurotiomycetes</taxon>
        <taxon>Eurotiomycetidae</taxon>
        <taxon>Eurotiales</taxon>
        <taxon>Aspergillaceae</taxon>
        <taxon>Aspergillus</taxon>
        <taxon>Aspergillus subgen. Circumdati</taxon>
    </lineage>
</organism>